<feature type="region of interest" description="Disordered" evidence="2">
    <location>
        <begin position="1151"/>
        <end position="1170"/>
    </location>
</feature>
<evidence type="ECO:0000256" key="1">
    <source>
        <dbReference type="SAM" id="Coils"/>
    </source>
</evidence>
<comment type="caution">
    <text evidence="4">The sequence shown here is derived from an EMBL/GenBank/DDBJ whole genome shotgun (WGS) entry which is preliminary data.</text>
</comment>
<dbReference type="Pfam" id="PF06791">
    <property type="entry name" value="TMP_2"/>
    <property type="match status" value="1"/>
</dbReference>
<accession>A0A4V3DXW4</accession>
<feature type="coiled-coil region" evidence="1">
    <location>
        <begin position="265"/>
        <end position="292"/>
    </location>
</feature>
<dbReference type="Proteomes" id="UP000295122">
    <property type="component" value="Unassembled WGS sequence"/>
</dbReference>
<organism evidence="4 5">
    <name type="scientific">Enterovirga rhinocerotis</name>
    <dbReference type="NCBI Taxonomy" id="1339210"/>
    <lineage>
        <taxon>Bacteria</taxon>
        <taxon>Pseudomonadati</taxon>
        <taxon>Pseudomonadota</taxon>
        <taxon>Alphaproteobacteria</taxon>
        <taxon>Hyphomicrobiales</taxon>
        <taxon>Methylobacteriaceae</taxon>
        <taxon>Enterovirga</taxon>
    </lineage>
</organism>
<sequence length="1455" mass="155838">MPNLDVIRRLEMRADVPGASEAAAKLRAMQGGFEEMARAASSAGQALDRNEKSVISTERAYDSFLKRTVPGYRELKQFERDVKALDQALGQGIGVQQFGRNFELARKKLPEVRAEMARVAAESAAIDRALQTTQRRIADSSRAWQEYRERIEAARHAQNSAEFGRSFRERVGAERPAATSQGASFSALEERARQEQAEQAAIDRAMVLRERQIAQRRQEEQERRAAIDTARYQQERGEFGRSLNERFGIGGPAATSRGASFSALADRAVEEQRALRAEADRVTEALREQQVEFDRLGRTRNELLQRADPLGAAQERHNQALADAKRLVDQRRISEAQYLAIVEHEADVLRRVNQDFGAGKGGFRAHQRTNLAYQANDVIGGLIMGQSPFMVAAQQGPQIAQILGDHEGGVRGGLKALKDDLLGMVTPARVAFGGLVALAGAAAYSVYRLEAAQQQLRISLTGRGYGSGLTLQGLNELAERNAGPGNLTYGGARDLAGVVARSGIRDSGLMDRVMQSARDYSITTGQDAVEGSKEWAQAIADPVRGLEMLEERLGRVDAGTATFIRTQALSGNRLTASTALMDAFSKRLANHREILSGLPLLWDTAKKGLDALIETLNKGVRPPEVSITDRADPQRMGQIGAQQAMNATVAAMQQRDADRRKREEDAAAASRDIQGIAEGIDPDIGKLRELGISFDKLFASRNDPDVIKNLEKAGISADKYREIIERAGKAKETSISADQRASEQHEINLRSIRALTAGEEAAIAADQKRLEAKGDITKAYRAETDAILATTEALARYEKAAADALRQSQYSLKTAGLLPMQRTMQAIANEETEELLRNRGASAKTIADIRERFANRRREASIENSFVPQRDFNMRLEEMRRGFEFQRDSFGQAPEAVETMRARLDMLNEATRYGQSVTDRYGAGWEALAAQMGRAKAATDELALSQQNAIAGMDEMRSGSRGLLTGMFSDLRQGKSPIDGLINGLGRMQDQMFERMISKPLIEGLMGRDGTGNGGWLSGLLQGTGLPALMGANGQTGSLGDVASKVLGIGQTATGTMSVTAGVVNIGGAGIGGLIPGLGGRGAAGMAGIGGGATVQAPMSAAGTIVSSGGRVLSFTRSGSGSPITSDPGVILPYREQTPITPYPVASVTSSPLSPFQRGEPVQLQPPSLSRDLIPPSSAELQRRVNMPALNRPISYWEEQWRFPEAGSKVGGRLSDDYSTSATGAGGLGFLREGLERRAQVMRNGLEHQITQPIETATNAAGGAIDVFKDTVATKTPALGGALTGLVDVLGSVGKGAFSLFGASGASAAGPSTGFSGGGYTGPGGMYEPRGIVHAGEVVWSQHDVARAGGPQVVDAMRRGVAGYAVGGEVWPATTYAAPVMPSNAGGGAPIQVSNTVHNYAGAQVEQRETRGPDGQIQLETFVRAAERRMASKAGRNRGEAKDVFLTNQAAMNRG</sequence>
<protein>
    <submittedName>
        <fullName evidence="4">Phage-related minor tail protein</fullName>
    </submittedName>
</protein>
<feature type="region of interest" description="Disordered" evidence="2">
    <location>
        <begin position="1433"/>
        <end position="1455"/>
    </location>
</feature>
<keyword evidence="1" id="KW-0175">Coiled coil</keyword>
<dbReference type="RefSeq" id="WP_133771566.1">
    <property type="nucleotide sequence ID" value="NZ_SNZR01000013.1"/>
</dbReference>
<evidence type="ECO:0000259" key="3">
    <source>
        <dbReference type="Pfam" id="PF06791"/>
    </source>
</evidence>
<gene>
    <name evidence="4" type="ORF">EV668_3135</name>
</gene>
<keyword evidence="5" id="KW-1185">Reference proteome</keyword>
<evidence type="ECO:0000313" key="4">
    <source>
        <dbReference type="EMBL" id="TDR90289.1"/>
    </source>
</evidence>
<reference evidence="4 5" key="1">
    <citation type="submission" date="2019-03" db="EMBL/GenBank/DDBJ databases">
        <title>Genomic Encyclopedia of Type Strains, Phase IV (KMG-IV): sequencing the most valuable type-strain genomes for metagenomic binning, comparative biology and taxonomic classification.</title>
        <authorList>
            <person name="Goeker M."/>
        </authorList>
    </citation>
    <scope>NUCLEOTIDE SEQUENCE [LARGE SCALE GENOMIC DNA]</scope>
    <source>
        <strain evidence="4 5">DSM 25903</strain>
    </source>
</reference>
<name>A0A4V3DXW4_9HYPH</name>
<dbReference type="EMBL" id="SNZR01000013">
    <property type="protein sequence ID" value="TDR90289.1"/>
    <property type="molecule type" value="Genomic_DNA"/>
</dbReference>
<dbReference type="InterPro" id="IPR009628">
    <property type="entry name" value="Phage_tape_measure_N"/>
</dbReference>
<dbReference type="OrthoDB" id="7980897at2"/>
<proteinExistence type="predicted"/>
<evidence type="ECO:0000256" key="2">
    <source>
        <dbReference type="SAM" id="MobiDB-lite"/>
    </source>
</evidence>
<feature type="compositionally biased region" description="Polar residues" evidence="2">
    <location>
        <begin position="1446"/>
        <end position="1455"/>
    </location>
</feature>
<feature type="domain" description="Bacteriophage tail tape measure N-terminal" evidence="3">
    <location>
        <begin position="365"/>
        <end position="564"/>
    </location>
</feature>
<evidence type="ECO:0000313" key="5">
    <source>
        <dbReference type="Proteomes" id="UP000295122"/>
    </source>
</evidence>